<dbReference type="AlphaFoldDB" id="A0A5B7IYT1"/>
<reference evidence="1 2" key="1">
    <citation type="submission" date="2019-05" db="EMBL/GenBank/DDBJ databases">
        <title>Another draft genome of Portunus trituberculatus and its Hox gene families provides insights of decapod evolution.</title>
        <authorList>
            <person name="Jeong J.-H."/>
            <person name="Song I."/>
            <person name="Kim S."/>
            <person name="Choi T."/>
            <person name="Kim D."/>
            <person name="Ryu S."/>
            <person name="Kim W."/>
        </authorList>
    </citation>
    <scope>NUCLEOTIDE SEQUENCE [LARGE SCALE GENOMIC DNA]</scope>
    <source>
        <tissue evidence="1">Muscle</tissue>
    </source>
</reference>
<protein>
    <submittedName>
        <fullName evidence="1">Uncharacterized protein</fullName>
    </submittedName>
</protein>
<organism evidence="1 2">
    <name type="scientific">Portunus trituberculatus</name>
    <name type="common">Swimming crab</name>
    <name type="synonym">Neptunus trituberculatus</name>
    <dbReference type="NCBI Taxonomy" id="210409"/>
    <lineage>
        <taxon>Eukaryota</taxon>
        <taxon>Metazoa</taxon>
        <taxon>Ecdysozoa</taxon>
        <taxon>Arthropoda</taxon>
        <taxon>Crustacea</taxon>
        <taxon>Multicrustacea</taxon>
        <taxon>Malacostraca</taxon>
        <taxon>Eumalacostraca</taxon>
        <taxon>Eucarida</taxon>
        <taxon>Decapoda</taxon>
        <taxon>Pleocyemata</taxon>
        <taxon>Brachyura</taxon>
        <taxon>Eubrachyura</taxon>
        <taxon>Portunoidea</taxon>
        <taxon>Portunidae</taxon>
        <taxon>Portuninae</taxon>
        <taxon>Portunus</taxon>
    </lineage>
</organism>
<sequence length="38" mass="4371">MRTESRQQYQVARLAALKGRARPLVNTTHPVVPRLRAE</sequence>
<accession>A0A5B7IYT1</accession>
<dbReference type="EMBL" id="VSRR010075279">
    <property type="protein sequence ID" value="MPC87695.1"/>
    <property type="molecule type" value="Genomic_DNA"/>
</dbReference>
<gene>
    <name evidence="1" type="ORF">E2C01_082567</name>
</gene>
<comment type="caution">
    <text evidence="1">The sequence shown here is derived from an EMBL/GenBank/DDBJ whole genome shotgun (WGS) entry which is preliminary data.</text>
</comment>
<name>A0A5B7IYT1_PORTR</name>
<dbReference type="Proteomes" id="UP000324222">
    <property type="component" value="Unassembled WGS sequence"/>
</dbReference>
<keyword evidence="2" id="KW-1185">Reference proteome</keyword>
<evidence type="ECO:0000313" key="1">
    <source>
        <dbReference type="EMBL" id="MPC87695.1"/>
    </source>
</evidence>
<evidence type="ECO:0000313" key="2">
    <source>
        <dbReference type="Proteomes" id="UP000324222"/>
    </source>
</evidence>
<proteinExistence type="predicted"/>